<feature type="region of interest" description="Disordered" evidence="1">
    <location>
        <begin position="1"/>
        <end position="70"/>
    </location>
</feature>
<accession>A0AAD8JV38</accession>
<evidence type="ECO:0000313" key="3">
    <source>
        <dbReference type="Proteomes" id="UP001229421"/>
    </source>
</evidence>
<gene>
    <name evidence="2" type="ORF">QVD17_38034</name>
</gene>
<feature type="compositionally biased region" description="Polar residues" evidence="1">
    <location>
        <begin position="12"/>
        <end position="35"/>
    </location>
</feature>
<comment type="caution">
    <text evidence="2">The sequence shown here is derived from an EMBL/GenBank/DDBJ whole genome shotgun (WGS) entry which is preliminary data.</text>
</comment>
<name>A0AAD8JV38_TARER</name>
<dbReference type="AlphaFoldDB" id="A0AAD8JV38"/>
<evidence type="ECO:0000256" key="1">
    <source>
        <dbReference type="SAM" id="MobiDB-lite"/>
    </source>
</evidence>
<keyword evidence="3" id="KW-1185">Reference proteome</keyword>
<reference evidence="2" key="1">
    <citation type="journal article" date="2023" name="bioRxiv">
        <title>Improved chromosome-level genome assembly for marigold (Tagetes erecta).</title>
        <authorList>
            <person name="Jiang F."/>
            <person name="Yuan L."/>
            <person name="Wang S."/>
            <person name="Wang H."/>
            <person name="Xu D."/>
            <person name="Wang A."/>
            <person name="Fan W."/>
        </authorList>
    </citation>
    <scope>NUCLEOTIDE SEQUENCE</scope>
    <source>
        <strain evidence="2">WSJ</strain>
        <tissue evidence="2">Leaf</tissue>
    </source>
</reference>
<dbReference type="Proteomes" id="UP001229421">
    <property type="component" value="Unassembled WGS sequence"/>
</dbReference>
<proteinExistence type="predicted"/>
<sequence length="70" mass="7170">MAPSLTPCYATSAASATGQNPNAGVSSGENPNPVSTAGEDAENQDPTCRSHVDEEMKSSRKIESVGENGM</sequence>
<protein>
    <submittedName>
        <fullName evidence="2">Uncharacterized protein</fullName>
    </submittedName>
</protein>
<feature type="compositionally biased region" description="Basic and acidic residues" evidence="1">
    <location>
        <begin position="48"/>
        <end position="64"/>
    </location>
</feature>
<evidence type="ECO:0000313" key="2">
    <source>
        <dbReference type="EMBL" id="KAK1411485.1"/>
    </source>
</evidence>
<dbReference type="EMBL" id="JAUHHV010000010">
    <property type="protein sequence ID" value="KAK1411485.1"/>
    <property type="molecule type" value="Genomic_DNA"/>
</dbReference>
<organism evidence="2 3">
    <name type="scientific">Tagetes erecta</name>
    <name type="common">African marigold</name>
    <dbReference type="NCBI Taxonomy" id="13708"/>
    <lineage>
        <taxon>Eukaryota</taxon>
        <taxon>Viridiplantae</taxon>
        <taxon>Streptophyta</taxon>
        <taxon>Embryophyta</taxon>
        <taxon>Tracheophyta</taxon>
        <taxon>Spermatophyta</taxon>
        <taxon>Magnoliopsida</taxon>
        <taxon>eudicotyledons</taxon>
        <taxon>Gunneridae</taxon>
        <taxon>Pentapetalae</taxon>
        <taxon>asterids</taxon>
        <taxon>campanulids</taxon>
        <taxon>Asterales</taxon>
        <taxon>Asteraceae</taxon>
        <taxon>Asteroideae</taxon>
        <taxon>Heliantheae alliance</taxon>
        <taxon>Tageteae</taxon>
        <taxon>Tagetes</taxon>
    </lineage>
</organism>